<keyword evidence="2" id="KW-1185">Reference proteome</keyword>
<organism evidence="2 3">
    <name type="scientific">Macrostomum lignano</name>
    <dbReference type="NCBI Taxonomy" id="282301"/>
    <lineage>
        <taxon>Eukaryota</taxon>
        <taxon>Metazoa</taxon>
        <taxon>Spiralia</taxon>
        <taxon>Lophotrochozoa</taxon>
        <taxon>Platyhelminthes</taxon>
        <taxon>Rhabditophora</taxon>
        <taxon>Macrostomorpha</taxon>
        <taxon>Macrostomida</taxon>
        <taxon>Macrostomidae</taxon>
        <taxon>Macrostomum</taxon>
    </lineage>
</organism>
<evidence type="ECO:0000313" key="3">
    <source>
        <dbReference type="WBParaSite" id="maker-unitig_645-snap-gene-0.2-mRNA-1"/>
    </source>
</evidence>
<protein>
    <submittedName>
        <fullName evidence="3">PID domain-containing protein</fullName>
    </submittedName>
</protein>
<feature type="region of interest" description="Disordered" evidence="1">
    <location>
        <begin position="53"/>
        <end position="83"/>
    </location>
</feature>
<dbReference type="AlphaFoldDB" id="A0A1I8FU94"/>
<name>A0A1I8FU94_9PLAT</name>
<proteinExistence type="predicted"/>
<dbReference type="WBParaSite" id="maker-unitig_645-snap-gene-0.2-mRNA-1">
    <property type="protein sequence ID" value="maker-unitig_645-snap-gene-0.2-mRNA-1"/>
    <property type="gene ID" value="maker-unitig_645-snap-gene-0.2"/>
</dbReference>
<dbReference type="Proteomes" id="UP000095280">
    <property type="component" value="Unplaced"/>
</dbReference>
<evidence type="ECO:0000313" key="2">
    <source>
        <dbReference type="Proteomes" id="UP000095280"/>
    </source>
</evidence>
<accession>A0A1I8FU94</accession>
<reference evidence="3" key="1">
    <citation type="submission" date="2016-11" db="UniProtKB">
        <authorList>
            <consortium name="WormBaseParasite"/>
        </authorList>
    </citation>
    <scope>IDENTIFICATION</scope>
</reference>
<evidence type="ECO:0000256" key="1">
    <source>
        <dbReference type="SAM" id="MobiDB-lite"/>
    </source>
</evidence>
<sequence>MHRCHLFEGANRLRCIEALQQKQAQRLPHSSVPSQLPQIIDRPACWCRSASPEGRRTRAPVHPCVPASSGATVGSHTCDRILR</sequence>